<keyword evidence="3 4" id="KW-0786">Thiamine pyrophosphate</keyword>
<dbReference type="Pfam" id="PF02776">
    <property type="entry name" value="TPP_enzyme_N"/>
    <property type="match status" value="1"/>
</dbReference>
<dbReference type="Pfam" id="PF02775">
    <property type="entry name" value="TPP_enzyme_C"/>
    <property type="match status" value="1"/>
</dbReference>
<dbReference type="Gene3D" id="3.40.50.970">
    <property type="match status" value="2"/>
</dbReference>
<dbReference type="PANTHER" id="PTHR18968">
    <property type="entry name" value="THIAMINE PYROPHOSPHATE ENZYMES"/>
    <property type="match status" value="1"/>
</dbReference>
<dbReference type="Gene3D" id="3.40.50.1220">
    <property type="entry name" value="TPP-binding domain"/>
    <property type="match status" value="1"/>
</dbReference>
<evidence type="ECO:0000313" key="9">
    <source>
        <dbReference type="EMBL" id="QIP13208.1"/>
    </source>
</evidence>
<dbReference type="GO" id="GO:0050660">
    <property type="term" value="F:flavin adenine dinucleotide binding"/>
    <property type="evidence" value="ECO:0007669"/>
    <property type="project" value="TreeGrafter"/>
</dbReference>
<dbReference type="Proteomes" id="UP000501802">
    <property type="component" value="Chromosome"/>
</dbReference>
<feature type="domain" description="Thiamine pyrophosphate enzyme TPP-binding" evidence="7">
    <location>
        <begin position="406"/>
        <end position="551"/>
    </location>
</feature>
<evidence type="ECO:0000256" key="2">
    <source>
        <dbReference type="ARBA" id="ARBA00007812"/>
    </source>
</evidence>
<dbReference type="GO" id="GO:0000287">
    <property type="term" value="F:magnesium ion binding"/>
    <property type="evidence" value="ECO:0007669"/>
    <property type="project" value="InterPro"/>
</dbReference>
<sequence length="569" mass="61409">MAGKTGNQKIIEQFLADGMNHMFGNPGTVEQGFLDAVADYPDMKYILTLQESVAVMMADGYARTTQKPTLVQLHSSPGIGNAVGALYQAKRGHAPLVVIGADAGLQYMNMDAQMANDLVAMMAPVTKYSTLVLSPKSLLRTIRRAIKIASTPPMGPVYVCLPMDVLDAVNDEPVVPTSFPSTRVAPTPEQIDEAANMLLAAEKPVIFAGDGVAYSGANDDLVRVAELLGADVYGVDFGDVFIDTTHPLYQGTTGHMFGEYSHPMTSKGDANLIVGTYMVPEVFPRLEDIYQPDAKVIHFDLNAYEIAKNHHVDLGVVSDPKLSLQALAKAIESKQSDSQRSAADSRLKAARDAKKPAPIAEPVTVAAESAEAKPLKMAQFAEVLAQKVPDDVVIFDEALTNSPPVQQAIPPRKPGSYFTTRGGSLGVGFPGAIGVKLAHPDKTVIGFSGDGGSMYTIQALWSAVRHNTGAKFVVCNNGSYKLLQLNIDVYWQERSIASREHPLSFDLSYPPIRFDILAQSMGVDAVRVERAEEIGPAIDRMLADDKPFLIDLVLEGNHHSDWVKTNCSQ</sequence>
<dbReference type="AlphaFoldDB" id="A0A6G9ALA3"/>
<keyword evidence="10" id="KW-1185">Reference proteome</keyword>
<dbReference type="GO" id="GO:0003984">
    <property type="term" value="F:acetolactate synthase activity"/>
    <property type="evidence" value="ECO:0007669"/>
    <property type="project" value="TreeGrafter"/>
</dbReference>
<dbReference type="Pfam" id="PF00205">
    <property type="entry name" value="TPP_enzyme_M"/>
    <property type="match status" value="1"/>
</dbReference>
<dbReference type="GO" id="GO:0009099">
    <property type="term" value="P:L-valine biosynthetic process"/>
    <property type="evidence" value="ECO:0007669"/>
    <property type="project" value="TreeGrafter"/>
</dbReference>
<proteinExistence type="inferred from homology"/>
<dbReference type="CDD" id="cd02002">
    <property type="entry name" value="TPP_BFDC"/>
    <property type="match status" value="1"/>
</dbReference>
<dbReference type="SUPFAM" id="SSF52518">
    <property type="entry name" value="Thiamin diphosphate-binding fold (THDP-binding)"/>
    <property type="match status" value="2"/>
</dbReference>
<feature type="region of interest" description="Disordered" evidence="5">
    <location>
        <begin position="333"/>
        <end position="355"/>
    </location>
</feature>
<feature type="domain" description="Thiamine pyrophosphate enzyme N-terminal TPP-binding" evidence="8">
    <location>
        <begin position="6"/>
        <end position="113"/>
    </location>
</feature>
<dbReference type="PANTHER" id="PTHR18968:SF13">
    <property type="entry name" value="ACETOLACTATE SYNTHASE CATALYTIC SUBUNIT, MITOCHONDRIAL"/>
    <property type="match status" value="1"/>
</dbReference>
<evidence type="ECO:0000259" key="6">
    <source>
        <dbReference type="Pfam" id="PF00205"/>
    </source>
</evidence>
<feature type="domain" description="Thiamine pyrophosphate enzyme central" evidence="6">
    <location>
        <begin position="191"/>
        <end position="327"/>
    </location>
</feature>
<dbReference type="SUPFAM" id="SSF52467">
    <property type="entry name" value="DHS-like NAD/FAD-binding domain"/>
    <property type="match status" value="1"/>
</dbReference>
<dbReference type="InterPro" id="IPR011766">
    <property type="entry name" value="TPP_enzyme_TPP-bd"/>
</dbReference>
<name>A0A6G9ALA3_9BACT</name>
<evidence type="ECO:0000256" key="4">
    <source>
        <dbReference type="RuleBase" id="RU362132"/>
    </source>
</evidence>
<comment type="cofactor">
    <cofactor evidence="1">
        <name>thiamine diphosphate</name>
        <dbReference type="ChEBI" id="CHEBI:58937"/>
    </cofactor>
</comment>
<comment type="similarity">
    <text evidence="2 4">Belongs to the TPP enzyme family.</text>
</comment>
<evidence type="ECO:0000259" key="8">
    <source>
        <dbReference type="Pfam" id="PF02776"/>
    </source>
</evidence>
<evidence type="ECO:0000313" key="10">
    <source>
        <dbReference type="Proteomes" id="UP000501802"/>
    </source>
</evidence>
<organism evidence="9 10">
    <name type="scientific">Spirosoma aureum</name>
    <dbReference type="NCBI Taxonomy" id="2692134"/>
    <lineage>
        <taxon>Bacteria</taxon>
        <taxon>Pseudomonadati</taxon>
        <taxon>Bacteroidota</taxon>
        <taxon>Cytophagia</taxon>
        <taxon>Cytophagales</taxon>
        <taxon>Cytophagaceae</taxon>
        <taxon>Spirosoma</taxon>
    </lineage>
</organism>
<gene>
    <name evidence="9" type="ORF">G8759_11510</name>
</gene>
<dbReference type="GO" id="GO:0009097">
    <property type="term" value="P:isoleucine biosynthetic process"/>
    <property type="evidence" value="ECO:0007669"/>
    <property type="project" value="TreeGrafter"/>
</dbReference>
<dbReference type="GO" id="GO:0005948">
    <property type="term" value="C:acetolactate synthase complex"/>
    <property type="evidence" value="ECO:0007669"/>
    <property type="project" value="TreeGrafter"/>
</dbReference>
<reference evidence="9 10" key="1">
    <citation type="submission" date="2020-03" db="EMBL/GenBank/DDBJ databases">
        <authorList>
            <person name="Kim M.K."/>
        </authorList>
    </citation>
    <scope>NUCLEOTIDE SEQUENCE [LARGE SCALE GENOMIC DNA]</scope>
    <source>
        <strain evidence="9 10">BT328</strain>
    </source>
</reference>
<evidence type="ECO:0000256" key="5">
    <source>
        <dbReference type="SAM" id="MobiDB-lite"/>
    </source>
</evidence>
<dbReference type="InterPro" id="IPR029061">
    <property type="entry name" value="THDP-binding"/>
</dbReference>
<evidence type="ECO:0000259" key="7">
    <source>
        <dbReference type="Pfam" id="PF02775"/>
    </source>
</evidence>
<dbReference type="InterPro" id="IPR012000">
    <property type="entry name" value="Thiamin_PyroP_enz_cen_dom"/>
</dbReference>
<dbReference type="InterPro" id="IPR045229">
    <property type="entry name" value="TPP_enz"/>
</dbReference>
<evidence type="ECO:0000256" key="3">
    <source>
        <dbReference type="ARBA" id="ARBA00023052"/>
    </source>
</evidence>
<protein>
    <submittedName>
        <fullName evidence="9">Thiamine pyrophosphate-binding protein</fullName>
    </submittedName>
</protein>
<dbReference type="InterPro" id="IPR012001">
    <property type="entry name" value="Thiamin_PyroP_enz_TPP-bd_dom"/>
</dbReference>
<dbReference type="KEGG" id="spib:G8759_11510"/>
<dbReference type="InterPro" id="IPR000399">
    <property type="entry name" value="TPP-bd_CS"/>
</dbReference>
<dbReference type="InterPro" id="IPR029035">
    <property type="entry name" value="DHS-like_NAD/FAD-binding_dom"/>
</dbReference>
<dbReference type="CDD" id="cd07035">
    <property type="entry name" value="TPP_PYR_POX_like"/>
    <property type="match status" value="1"/>
</dbReference>
<evidence type="ECO:0000256" key="1">
    <source>
        <dbReference type="ARBA" id="ARBA00001964"/>
    </source>
</evidence>
<accession>A0A6G9ALA3</accession>
<dbReference type="GO" id="GO:0030976">
    <property type="term" value="F:thiamine pyrophosphate binding"/>
    <property type="evidence" value="ECO:0007669"/>
    <property type="project" value="InterPro"/>
</dbReference>
<dbReference type="PROSITE" id="PS00187">
    <property type="entry name" value="TPP_ENZYMES"/>
    <property type="match status" value="1"/>
</dbReference>
<dbReference type="EMBL" id="CP050063">
    <property type="protein sequence ID" value="QIP13208.1"/>
    <property type="molecule type" value="Genomic_DNA"/>
</dbReference>